<evidence type="ECO:0000313" key="2">
    <source>
        <dbReference type="EMBL" id="MBO0476090.1"/>
    </source>
</evidence>
<reference evidence="2 3" key="1">
    <citation type="submission" date="2021-03" db="EMBL/GenBank/DDBJ databases">
        <title>Enterococcal diversity collection.</title>
        <authorList>
            <person name="Gilmore M.S."/>
            <person name="Schwartzman J."/>
            <person name="Van Tyne D."/>
            <person name="Martin M."/>
            <person name="Earl A.M."/>
            <person name="Manson A.L."/>
            <person name="Straub T."/>
            <person name="Salamzade R."/>
            <person name="Saavedra J."/>
            <person name="Lebreton F."/>
            <person name="Prichula J."/>
            <person name="Schaufler K."/>
            <person name="Gaca A."/>
            <person name="Sgardioli B."/>
            <person name="Wagenaar J."/>
            <person name="Strong T."/>
        </authorList>
    </citation>
    <scope>NUCLEOTIDE SEQUENCE [LARGE SCALE GENOMIC DNA]</scope>
    <source>
        <strain evidence="2 3">DIV0080</strain>
    </source>
</reference>
<keyword evidence="1" id="KW-0472">Membrane</keyword>
<dbReference type="NCBIfam" id="TIGR02185">
    <property type="entry name" value="Trep_Strep"/>
    <property type="match status" value="1"/>
</dbReference>
<protein>
    <submittedName>
        <fullName evidence="2">MptD family putative ECF transporter S component</fullName>
    </submittedName>
</protein>
<feature type="transmembrane region" description="Helical" evidence="1">
    <location>
        <begin position="69"/>
        <end position="94"/>
    </location>
</feature>
<keyword evidence="1" id="KW-1133">Transmembrane helix</keyword>
<accession>A0ABS3HRZ7</accession>
<feature type="transmembrane region" description="Helical" evidence="1">
    <location>
        <begin position="155"/>
        <end position="181"/>
    </location>
</feature>
<sequence length="197" mass="22070">MKGLKIQDLISSGVYATVYFFVVFLATLILRFTIPTLNSLLIPGLSALLSGVVYLMVINRVPKFGAITIVGSIMAIFFLIFGYFPLAFVPSLLFPLLGDWVQTKTNINEKVRVYLSYTLFSFGLTGPILPLWFMKEAYIDSLLSRGKDMTYINSVFEPISTVSFFVSMGLTILFSIIGLMIGQKIYNKHFAKKSNQV</sequence>
<dbReference type="Pfam" id="PF09605">
    <property type="entry name" value="Trep_Strep"/>
    <property type="match status" value="1"/>
</dbReference>
<evidence type="ECO:0000313" key="3">
    <source>
        <dbReference type="Proteomes" id="UP000664857"/>
    </source>
</evidence>
<proteinExistence type="predicted"/>
<dbReference type="RefSeq" id="WP_206964992.1">
    <property type="nucleotide sequence ID" value="NZ_JAFLVX010000011.1"/>
</dbReference>
<dbReference type="Proteomes" id="UP000664857">
    <property type="component" value="Unassembled WGS sequence"/>
</dbReference>
<comment type="caution">
    <text evidence="2">The sequence shown here is derived from an EMBL/GenBank/DDBJ whole genome shotgun (WGS) entry which is preliminary data.</text>
</comment>
<dbReference type="InterPro" id="IPR011733">
    <property type="entry name" value="CHP02185_IM"/>
</dbReference>
<feature type="transmembrane region" description="Helical" evidence="1">
    <location>
        <begin position="114"/>
        <end position="134"/>
    </location>
</feature>
<organism evidence="2 3">
    <name type="scientific">Candidatus Vagococcus giribetii</name>
    <dbReference type="NCBI Taxonomy" id="2230876"/>
    <lineage>
        <taxon>Bacteria</taxon>
        <taxon>Bacillati</taxon>
        <taxon>Bacillota</taxon>
        <taxon>Bacilli</taxon>
        <taxon>Lactobacillales</taxon>
        <taxon>Enterococcaceae</taxon>
        <taxon>Vagococcus</taxon>
    </lineage>
</organism>
<keyword evidence="1" id="KW-0812">Transmembrane</keyword>
<feature type="transmembrane region" description="Helical" evidence="1">
    <location>
        <begin position="40"/>
        <end position="57"/>
    </location>
</feature>
<feature type="transmembrane region" description="Helical" evidence="1">
    <location>
        <begin position="12"/>
        <end position="34"/>
    </location>
</feature>
<dbReference type="EMBL" id="JAFLVX010000011">
    <property type="protein sequence ID" value="MBO0476090.1"/>
    <property type="molecule type" value="Genomic_DNA"/>
</dbReference>
<name>A0ABS3HRZ7_9ENTE</name>
<evidence type="ECO:0000256" key="1">
    <source>
        <dbReference type="SAM" id="Phobius"/>
    </source>
</evidence>
<keyword evidence="3" id="KW-1185">Reference proteome</keyword>
<gene>
    <name evidence="2" type="ORF">DOK76_03350</name>
</gene>